<name>A0A2H6KHG1_9APIC</name>
<sequence>MILSSIFALAVVGLKWRPAPRITNQKKAMQVFIPIGMCHLLVHYGAVISMGLGAVSFTQVVKSAEPVTTAILSIICLREFLSVFTYLALLPVVGGVALASVKELDFSIGAFLFAMLSNIASSLRSIFAKVTMNNKIDIGENLTPSNIYMILTVISGVLSVPIVLGAESYKWKSVWLAHTAEMSAAKQAELLFHAFSSAVCYYLYNDFAFYCLGLMNQVTHSVTNTLKRVLVIVASIIIFRNTVTPLGYVGMVMAVLGALLYSLVKQGVFSRKPEEAGQVTDREEVATASEQQV</sequence>
<dbReference type="InterPro" id="IPR037185">
    <property type="entry name" value="EmrE-like"/>
</dbReference>
<dbReference type="Proteomes" id="UP000236319">
    <property type="component" value="Unassembled WGS sequence"/>
</dbReference>
<keyword evidence="8" id="KW-1185">Reference proteome</keyword>
<dbReference type="AlphaFoldDB" id="A0A2H6KHG1"/>
<protein>
    <submittedName>
        <fullName evidence="7">Apicoplast triosephosphate translocator APT1</fullName>
    </submittedName>
</protein>
<dbReference type="GeneID" id="39876198"/>
<feature type="transmembrane region" description="Helical" evidence="5">
    <location>
        <begin position="147"/>
        <end position="166"/>
    </location>
</feature>
<feature type="domain" description="Sugar phosphate transporter" evidence="6">
    <location>
        <begin position="2"/>
        <end position="262"/>
    </location>
</feature>
<feature type="transmembrane region" description="Helical" evidence="5">
    <location>
        <begin position="246"/>
        <end position="264"/>
    </location>
</feature>
<dbReference type="InterPro" id="IPR004853">
    <property type="entry name" value="Sugar_P_trans_dom"/>
</dbReference>
<gene>
    <name evidence="7" type="ORF">BOVATA_039210</name>
</gene>
<reference evidence="7 8" key="1">
    <citation type="journal article" date="2017" name="BMC Genomics">
        <title>Whole-genome assembly of Babesia ovata and comparative genomics between closely related pathogens.</title>
        <authorList>
            <person name="Yamagishi J."/>
            <person name="Asada M."/>
            <person name="Hakimi H."/>
            <person name="Tanaka T.Q."/>
            <person name="Sugimoto C."/>
            <person name="Kawazu S."/>
        </authorList>
    </citation>
    <scope>NUCLEOTIDE SEQUENCE [LARGE SCALE GENOMIC DNA]</scope>
    <source>
        <strain evidence="7 8">Miyake</strain>
    </source>
</reference>
<evidence type="ECO:0000256" key="4">
    <source>
        <dbReference type="ARBA" id="ARBA00023136"/>
    </source>
</evidence>
<dbReference type="SUPFAM" id="SSF103481">
    <property type="entry name" value="Multidrug resistance efflux transporter EmrE"/>
    <property type="match status" value="2"/>
</dbReference>
<evidence type="ECO:0000313" key="8">
    <source>
        <dbReference type="Proteomes" id="UP000236319"/>
    </source>
</evidence>
<evidence type="ECO:0000256" key="3">
    <source>
        <dbReference type="ARBA" id="ARBA00022989"/>
    </source>
</evidence>
<comment type="subcellular location">
    <subcellularLocation>
        <location evidence="1">Membrane</location>
        <topology evidence="1">Multi-pass membrane protein</topology>
    </subcellularLocation>
</comment>
<keyword evidence="2 5" id="KW-0812">Transmembrane</keyword>
<dbReference type="PANTHER" id="PTHR11132">
    <property type="entry name" value="SOLUTE CARRIER FAMILY 35"/>
    <property type="match status" value="1"/>
</dbReference>
<evidence type="ECO:0000259" key="6">
    <source>
        <dbReference type="Pfam" id="PF03151"/>
    </source>
</evidence>
<feature type="transmembrane region" description="Helical" evidence="5">
    <location>
        <begin position="190"/>
        <end position="213"/>
    </location>
</feature>
<feature type="transmembrane region" description="Helical" evidence="5">
    <location>
        <begin position="31"/>
        <end position="55"/>
    </location>
</feature>
<dbReference type="OrthoDB" id="6418713at2759"/>
<organism evidence="7 8">
    <name type="scientific">Babesia ovata</name>
    <dbReference type="NCBI Taxonomy" id="189622"/>
    <lineage>
        <taxon>Eukaryota</taxon>
        <taxon>Sar</taxon>
        <taxon>Alveolata</taxon>
        <taxon>Apicomplexa</taxon>
        <taxon>Aconoidasida</taxon>
        <taxon>Piroplasmida</taxon>
        <taxon>Babesiidae</taxon>
        <taxon>Babesia</taxon>
    </lineage>
</organism>
<dbReference type="GO" id="GO:0016020">
    <property type="term" value="C:membrane"/>
    <property type="evidence" value="ECO:0007669"/>
    <property type="project" value="UniProtKB-SubCell"/>
</dbReference>
<dbReference type="VEuPathDB" id="PiroplasmaDB:BOVATA_039210"/>
<dbReference type="EMBL" id="BDSA01000005">
    <property type="protein sequence ID" value="GBE62428.1"/>
    <property type="molecule type" value="Genomic_DNA"/>
</dbReference>
<evidence type="ECO:0000256" key="1">
    <source>
        <dbReference type="ARBA" id="ARBA00004141"/>
    </source>
</evidence>
<dbReference type="Pfam" id="PF03151">
    <property type="entry name" value="TPT"/>
    <property type="match status" value="1"/>
</dbReference>
<keyword evidence="3 5" id="KW-1133">Transmembrane helix</keyword>
<evidence type="ECO:0000313" key="7">
    <source>
        <dbReference type="EMBL" id="GBE62428.1"/>
    </source>
</evidence>
<feature type="transmembrane region" description="Helical" evidence="5">
    <location>
        <begin position="108"/>
        <end position="127"/>
    </location>
</feature>
<comment type="caution">
    <text evidence="7">The sequence shown here is derived from an EMBL/GenBank/DDBJ whole genome shotgun (WGS) entry which is preliminary data.</text>
</comment>
<accession>A0A2H6KHG1</accession>
<keyword evidence="4 5" id="KW-0472">Membrane</keyword>
<dbReference type="RefSeq" id="XP_028868671.1">
    <property type="nucleotide sequence ID" value="XM_029012838.1"/>
</dbReference>
<evidence type="ECO:0000256" key="5">
    <source>
        <dbReference type="SAM" id="Phobius"/>
    </source>
</evidence>
<proteinExistence type="predicted"/>
<dbReference type="InterPro" id="IPR050186">
    <property type="entry name" value="TPT_transporter"/>
</dbReference>
<evidence type="ECO:0000256" key="2">
    <source>
        <dbReference type="ARBA" id="ARBA00022692"/>
    </source>
</evidence>